<comment type="caution">
    <text evidence="3">The sequence shown here is derived from an EMBL/GenBank/DDBJ whole genome shotgun (WGS) entry which is preliminary data.</text>
</comment>
<reference evidence="3 4" key="1">
    <citation type="submission" date="2016-03" db="EMBL/GenBank/DDBJ databases">
        <title>Niastella vici sp. nov., isolated from farmland soil.</title>
        <authorList>
            <person name="Chen L."/>
            <person name="Wang D."/>
            <person name="Yang S."/>
            <person name="Wang G."/>
        </authorList>
    </citation>
    <scope>NUCLEOTIDE SEQUENCE [LARGE SCALE GENOMIC DNA]</scope>
    <source>
        <strain evidence="3 4">DJ57</strain>
    </source>
</reference>
<keyword evidence="2" id="KW-0472">Membrane</keyword>
<accession>A0A1V9G2B8</accession>
<feature type="transmembrane region" description="Helical" evidence="2">
    <location>
        <begin position="12"/>
        <end position="32"/>
    </location>
</feature>
<keyword evidence="2" id="KW-1133">Transmembrane helix</keyword>
<dbReference type="RefSeq" id="WP_081146576.1">
    <property type="nucleotide sequence ID" value="NZ_LVYD01000041.1"/>
</dbReference>
<dbReference type="AlphaFoldDB" id="A0A1V9G2B8"/>
<feature type="coiled-coil region" evidence="1">
    <location>
        <begin position="29"/>
        <end position="72"/>
    </location>
</feature>
<gene>
    <name evidence="3" type="ORF">A3860_18565</name>
</gene>
<name>A0A1V9G2B8_9BACT</name>
<keyword evidence="2" id="KW-0812">Transmembrane</keyword>
<dbReference type="Proteomes" id="UP000192796">
    <property type="component" value="Unassembled WGS sequence"/>
</dbReference>
<evidence type="ECO:0000313" key="3">
    <source>
        <dbReference type="EMBL" id="OQP64763.1"/>
    </source>
</evidence>
<evidence type="ECO:0000256" key="2">
    <source>
        <dbReference type="SAM" id="Phobius"/>
    </source>
</evidence>
<keyword evidence="4" id="KW-1185">Reference proteome</keyword>
<proteinExistence type="predicted"/>
<keyword evidence="1" id="KW-0175">Coiled coil</keyword>
<evidence type="ECO:0000256" key="1">
    <source>
        <dbReference type="SAM" id="Coils"/>
    </source>
</evidence>
<evidence type="ECO:0000313" key="4">
    <source>
        <dbReference type="Proteomes" id="UP000192796"/>
    </source>
</evidence>
<dbReference type="EMBL" id="LVYD01000041">
    <property type="protein sequence ID" value="OQP64763.1"/>
    <property type="molecule type" value="Genomic_DNA"/>
</dbReference>
<organism evidence="3 4">
    <name type="scientific">Niastella vici</name>
    <dbReference type="NCBI Taxonomy" id="1703345"/>
    <lineage>
        <taxon>Bacteria</taxon>
        <taxon>Pseudomonadati</taxon>
        <taxon>Bacteroidota</taxon>
        <taxon>Chitinophagia</taxon>
        <taxon>Chitinophagales</taxon>
        <taxon>Chitinophagaceae</taxon>
        <taxon>Niastella</taxon>
    </lineage>
</organism>
<sequence length="87" mass="10217">MNNSIWDASFKILMIALGALILFGVIVIRRLVKERIEQLKKKDKEELRETPIETLREDLRGASREESRVNREFETQNSSKIEVLPNY</sequence>
<protein>
    <submittedName>
        <fullName evidence="3">Uncharacterized protein</fullName>
    </submittedName>
</protein>